<dbReference type="SUPFAM" id="SSF53474">
    <property type="entry name" value="alpha/beta-Hydrolases"/>
    <property type="match status" value="1"/>
</dbReference>
<organism evidence="3">
    <name type="scientific">marine sediment metagenome</name>
    <dbReference type="NCBI Taxonomy" id="412755"/>
    <lineage>
        <taxon>unclassified sequences</taxon>
        <taxon>metagenomes</taxon>
        <taxon>ecological metagenomes</taxon>
    </lineage>
</organism>
<evidence type="ECO:0000313" key="3">
    <source>
        <dbReference type="EMBL" id="GAF98159.1"/>
    </source>
</evidence>
<dbReference type="Pfam" id="PF20434">
    <property type="entry name" value="BD-FAE"/>
    <property type="match status" value="1"/>
</dbReference>
<comment type="caution">
    <text evidence="3">The sequence shown here is derived from an EMBL/GenBank/DDBJ whole genome shotgun (WGS) entry which is preliminary data.</text>
</comment>
<name>X0TXX9_9ZZZZ</name>
<sequence length="209" mass="23172">GAGEELGFHQLFEDCKDALRFLAKNSDRYGIDPHKFITWGTSAGGSKALVTALTESDFLPGENAGPETEHTVIGAISFYGATTYLVPELWEKRLQRFPGRSESKAEMMFKPSHGMSIEEIKKLVSADQHLKADSPPILLVHGDTDPTVPIELSEHLYEVSKEHDSDVKLVEVKNAGHGFKQVRGNDAAPSMTWDEAQQLVVQQVLEWIQ</sequence>
<dbReference type="AlphaFoldDB" id="X0TXX9"/>
<gene>
    <name evidence="3" type="ORF">S01H1_28587</name>
</gene>
<dbReference type="InterPro" id="IPR050300">
    <property type="entry name" value="GDXG_lipolytic_enzyme"/>
</dbReference>
<evidence type="ECO:0000259" key="2">
    <source>
        <dbReference type="Pfam" id="PF20434"/>
    </source>
</evidence>
<dbReference type="GO" id="GO:0016787">
    <property type="term" value="F:hydrolase activity"/>
    <property type="evidence" value="ECO:0007669"/>
    <property type="project" value="UniProtKB-KW"/>
</dbReference>
<dbReference type="InterPro" id="IPR049492">
    <property type="entry name" value="BD-FAE-like_dom"/>
</dbReference>
<protein>
    <recommendedName>
        <fullName evidence="2">BD-FAE-like domain-containing protein</fullName>
    </recommendedName>
</protein>
<reference evidence="3" key="1">
    <citation type="journal article" date="2014" name="Front. Microbiol.">
        <title>High frequency of phylogenetically diverse reductive dehalogenase-homologous genes in deep subseafloor sedimentary metagenomes.</title>
        <authorList>
            <person name="Kawai M."/>
            <person name="Futagami T."/>
            <person name="Toyoda A."/>
            <person name="Takaki Y."/>
            <person name="Nishi S."/>
            <person name="Hori S."/>
            <person name="Arai W."/>
            <person name="Tsubouchi T."/>
            <person name="Morono Y."/>
            <person name="Uchiyama I."/>
            <person name="Ito T."/>
            <person name="Fujiyama A."/>
            <person name="Inagaki F."/>
            <person name="Takami H."/>
        </authorList>
    </citation>
    <scope>NUCLEOTIDE SEQUENCE</scope>
    <source>
        <strain evidence="3">Expedition CK06-06</strain>
    </source>
</reference>
<feature type="non-terminal residue" evidence="3">
    <location>
        <position position="1"/>
    </location>
</feature>
<dbReference type="PANTHER" id="PTHR48081">
    <property type="entry name" value="AB HYDROLASE SUPERFAMILY PROTEIN C4A8.06C"/>
    <property type="match status" value="1"/>
</dbReference>
<dbReference type="EMBL" id="BARS01017479">
    <property type="protein sequence ID" value="GAF98159.1"/>
    <property type="molecule type" value="Genomic_DNA"/>
</dbReference>
<evidence type="ECO:0000256" key="1">
    <source>
        <dbReference type="ARBA" id="ARBA00022801"/>
    </source>
</evidence>
<dbReference type="InterPro" id="IPR029058">
    <property type="entry name" value="AB_hydrolase_fold"/>
</dbReference>
<dbReference type="Gene3D" id="3.40.50.1820">
    <property type="entry name" value="alpha/beta hydrolase"/>
    <property type="match status" value="1"/>
</dbReference>
<proteinExistence type="predicted"/>
<feature type="domain" description="BD-FAE-like" evidence="2">
    <location>
        <begin position="8"/>
        <end position="158"/>
    </location>
</feature>
<accession>X0TXX9</accession>
<keyword evidence="1" id="KW-0378">Hydrolase</keyword>